<gene>
    <name evidence="2" type="ORF">MFU01_63760</name>
</gene>
<dbReference type="AlphaFoldDB" id="A0A511TAX0"/>
<dbReference type="EMBL" id="BJXR01000046">
    <property type="protein sequence ID" value="GEN11339.1"/>
    <property type="molecule type" value="Genomic_DNA"/>
</dbReference>
<organism evidence="2 3">
    <name type="scientific">Myxococcus fulvus</name>
    <dbReference type="NCBI Taxonomy" id="33"/>
    <lineage>
        <taxon>Bacteria</taxon>
        <taxon>Pseudomonadati</taxon>
        <taxon>Myxococcota</taxon>
        <taxon>Myxococcia</taxon>
        <taxon>Myxococcales</taxon>
        <taxon>Cystobacterineae</taxon>
        <taxon>Myxococcaceae</taxon>
        <taxon>Myxococcus</taxon>
    </lineage>
</organism>
<proteinExistence type="predicted"/>
<evidence type="ECO:0000313" key="3">
    <source>
        <dbReference type="Proteomes" id="UP000321514"/>
    </source>
</evidence>
<sequence>MESVDEGVEEARTGTFITERAPALITAATLDALSPERTACSPTLITSGDALALVAPTAMPRTTARADSSPARRAALVSTSISSALRTDREPAEDNSSALRPMGVVENLWATSGTSSEEEPDEVASASRTKADGNMARASYEPWGPPGTAPVCLSLQRAGGRPRRLTPPVPNPGGPGAWSPGAAAAAA</sequence>
<evidence type="ECO:0000313" key="2">
    <source>
        <dbReference type="EMBL" id="GEN11339.1"/>
    </source>
</evidence>
<evidence type="ECO:0000256" key="1">
    <source>
        <dbReference type="SAM" id="MobiDB-lite"/>
    </source>
</evidence>
<comment type="caution">
    <text evidence="2">The sequence shown here is derived from an EMBL/GenBank/DDBJ whole genome shotgun (WGS) entry which is preliminary data.</text>
</comment>
<accession>A0A511TAX0</accession>
<feature type="region of interest" description="Disordered" evidence="1">
    <location>
        <begin position="110"/>
        <end position="187"/>
    </location>
</feature>
<name>A0A511TAX0_MYXFU</name>
<dbReference type="Proteomes" id="UP000321514">
    <property type="component" value="Unassembled WGS sequence"/>
</dbReference>
<feature type="compositionally biased region" description="Low complexity" evidence="1">
    <location>
        <begin position="177"/>
        <end position="187"/>
    </location>
</feature>
<protein>
    <submittedName>
        <fullName evidence="2">Uncharacterized protein</fullName>
    </submittedName>
</protein>
<reference evidence="2 3" key="1">
    <citation type="submission" date="2019-07" db="EMBL/GenBank/DDBJ databases">
        <title>Whole genome shotgun sequence of Myxococcus fulvus NBRC 100333.</title>
        <authorList>
            <person name="Hosoyama A."/>
            <person name="Uohara A."/>
            <person name="Ohji S."/>
            <person name="Ichikawa N."/>
        </authorList>
    </citation>
    <scope>NUCLEOTIDE SEQUENCE [LARGE SCALE GENOMIC DNA]</scope>
    <source>
        <strain evidence="2 3">NBRC 100333</strain>
    </source>
</reference>